<dbReference type="InterPro" id="IPR003717">
    <property type="entry name" value="RecO"/>
</dbReference>
<accession>A0A537J7A5</accession>
<evidence type="ECO:0000256" key="3">
    <source>
        <dbReference type="ARBA" id="ARBA00022763"/>
    </source>
</evidence>
<gene>
    <name evidence="7 9" type="primary">recO</name>
    <name evidence="9" type="ORF">E6H03_10240</name>
</gene>
<name>A0A537J7A5_9BACT</name>
<dbReference type="InterPro" id="IPR012340">
    <property type="entry name" value="NA-bd_OB-fold"/>
</dbReference>
<dbReference type="AlphaFoldDB" id="A0A537J7A5"/>
<evidence type="ECO:0000256" key="7">
    <source>
        <dbReference type="HAMAP-Rule" id="MF_00201"/>
    </source>
</evidence>
<dbReference type="HAMAP" id="MF_00201">
    <property type="entry name" value="RecO"/>
    <property type="match status" value="1"/>
</dbReference>
<organism evidence="9 10">
    <name type="scientific">Candidatus Segetimicrobium genomatis</name>
    <dbReference type="NCBI Taxonomy" id="2569760"/>
    <lineage>
        <taxon>Bacteria</taxon>
        <taxon>Bacillati</taxon>
        <taxon>Candidatus Sysuimicrobiota</taxon>
        <taxon>Candidatus Sysuimicrobiia</taxon>
        <taxon>Candidatus Sysuimicrobiales</taxon>
        <taxon>Candidatus Segetimicrobiaceae</taxon>
        <taxon>Candidatus Segetimicrobium</taxon>
    </lineage>
</organism>
<dbReference type="Pfam" id="PF02565">
    <property type="entry name" value="RecO_C"/>
    <property type="match status" value="1"/>
</dbReference>
<dbReference type="Gene3D" id="1.20.1440.120">
    <property type="entry name" value="Recombination protein O, C-terminal domain"/>
    <property type="match status" value="1"/>
</dbReference>
<dbReference type="InterPro" id="IPR037278">
    <property type="entry name" value="ARFGAP/RecO"/>
</dbReference>
<keyword evidence="5 7" id="KW-0234">DNA repair</keyword>
<evidence type="ECO:0000256" key="1">
    <source>
        <dbReference type="ARBA" id="ARBA00007452"/>
    </source>
</evidence>
<dbReference type="GO" id="GO:0006302">
    <property type="term" value="P:double-strand break repair"/>
    <property type="evidence" value="ECO:0007669"/>
    <property type="project" value="TreeGrafter"/>
</dbReference>
<dbReference type="Proteomes" id="UP000318093">
    <property type="component" value="Unassembled WGS sequence"/>
</dbReference>
<dbReference type="EMBL" id="VBAN01000327">
    <property type="protein sequence ID" value="TMI79444.1"/>
    <property type="molecule type" value="Genomic_DNA"/>
</dbReference>
<dbReference type="Gene3D" id="2.40.50.140">
    <property type="entry name" value="Nucleic acid-binding proteins"/>
    <property type="match status" value="1"/>
</dbReference>
<evidence type="ECO:0000259" key="8">
    <source>
        <dbReference type="Pfam" id="PF11967"/>
    </source>
</evidence>
<dbReference type="PANTHER" id="PTHR33991">
    <property type="entry name" value="DNA REPAIR PROTEIN RECO"/>
    <property type="match status" value="1"/>
</dbReference>
<proteinExistence type="inferred from homology"/>
<dbReference type="GO" id="GO:0043590">
    <property type="term" value="C:bacterial nucleoid"/>
    <property type="evidence" value="ECO:0007669"/>
    <property type="project" value="TreeGrafter"/>
</dbReference>
<reference evidence="9 10" key="1">
    <citation type="journal article" date="2019" name="Nat. Microbiol.">
        <title>Mediterranean grassland soil C-N compound turnover is dependent on rainfall and depth, and is mediated by genomically divergent microorganisms.</title>
        <authorList>
            <person name="Diamond S."/>
            <person name="Andeer P.F."/>
            <person name="Li Z."/>
            <person name="Crits-Christoph A."/>
            <person name="Burstein D."/>
            <person name="Anantharaman K."/>
            <person name="Lane K.R."/>
            <person name="Thomas B.C."/>
            <person name="Pan C."/>
            <person name="Northen T.R."/>
            <person name="Banfield J.F."/>
        </authorList>
    </citation>
    <scope>NUCLEOTIDE SEQUENCE [LARGE SCALE GENOMIC DNA]</scope>
    <source>
        <strain evidence="9">NP_6</strain>
    </source>
</reference>
<protein>
    <recommendedName>
        <fullName evidence="2 7">DNA repair protein RecO</fullName>
    </recommendedName>
    <alternativeName>
        <fullName evidence="6 7">Recombination protein O</fullName>
    </alternativeName>
</protein>
<evidence type="ECO:0000256" key="4">
    <source>
        <dbReference type="ARBA" id="ARBA00023172"/>
    </source>
</evidence>
<evidence type="ECO:0000313" key="10">
    <source>
        <dbReference type="Proteomes" id="UP000318093"/>
    </source>
</evidence>
<dbReference type="SUPFAM" id="SSF50249">
    <property type="entry name" value="Nucleic acid-binding proteins"/>
    <property type="match status" value="1"/>
</dbReference>
<dbReference type="InterPro" id="IPR042242">
    <property type="entry name" value="RecO_C"/>
</dbReference>
<comment type="function">
    <text evidence="7">Involved in DNA repair and RecF pathway recombination.</text>
</comment>
<keyword evidence="4 7" id="KW-0233">DNA recombination</keyword>
<dbReference type="SUPFAM" id="SSF57863">
    <property type="entry name" value="ArfGap/RecO-like zinc finger"/>
    <property type="match status" value="1"/>
</dbReference>
<sequence length="270" mass="29687">MPVYKAEAIVLRQQALGEADRIVTLFTREYGKLRAAAKGIRRPASRLAGRLEPFTHARLLLARGRTLDVIAQAEIVEAFAGVRADLIRSAYAAYVAELVDRGLADRDPHQEVFALTLDVLETLGRSREDDADIAVLHFALRLAGCLGYQPETAMCVECGRRLPRVRGAAEAWAFSPARGGALCPACRREDAEAVPVPPGLLATFDHLIRTPGPESSRLRMTPVQRGDLARLVQLHLEHRWEARLRAPLVIKRLREPLESPGTGDLTATAK</sequence>
<comment type="caution">
    <text evidence="9">The sequence shown here is derived from an EMBL/GenBank/DDBJ whole genome shotgun (WGS) entry which is preliminary data.</text>
</comment>
<keyword evidence="3 7" id="KW-0227">DNA damage</keyword>
<evidence type="ECO:0000256" key="5">
    <source>
        <dbReference type="ARBA" id="ARBA00023204"/>
    </source>
</evidence>
<dbReference type="GO" id="GO:0006310">
    <property type="term" value="P:DNA recombination"/>
    <property type="evidence" value="ECO:0007669"/>
    <property type="project" value="UniProtKB-UniRule"/>
</dbReference>
<dbReference type="NCBIfam" id="TIGR00613">
    <property type="entry name" value="reco"/>
    <property type="match status" value="1"/>
</dbReference>
<dbReference type="InterPro" id="IPR022572">
    <property type="entry name" value="DNA_rep/recomb_RecO_N"/>
</dbReference>
<dbReference type="Pfam" id="PF11967">
    <property type="entry name" value="RecO_N"/>
    <property type="match status" value="1"/>
</dbReference>
<evidence type="ECO:0000256" key="2">
    <source>
        <dbReference type="ARBA" id="ARBA00021310"/>
    </source>
</evidence>
<dbReference type="PANTHER" id="PTHR33991:SF1">
    <property type="entry name" value="DNA REPAIR PROTEIN RECO"/>
    <property type="match status" value="1"/>
</dbReference>
<evidence type="ECO:0000256" key="6">
    <source>
        <dbReference type="ARBA" id="ARBA00033409"/>
    </source>
</evidence>
<evidence type="ECO:0000313" key="9">
    <source>
        <dbReference type="EMBL" id="TMI79444.1"/>
    </source>
</evidence>
<feature type="domain" description="DNA replication/recombination mediator RecO N-terminal" evidence="8">
    <location>
        <begin position="1"/>
        <end position="79"/>
    </location>
</feature>
<comment type="similarity">
    <text evidence="1 7">Belongs to the RecO family.</text>
</comment>